<evidence type="ECO:0000256" key="1">
    <source>
        <dbReference type="SAM" id="MobiDB-lite"/>
    </source>
</evidence>
<gene>
    <name evidence="2" type="ORF">EST54_33740</name>
</gene>
<feature type="region of interest" description="Disordered" evidence="1">
    <location>
        <begin position="1"/>
        <end position="26"/>
    </location>
</feature>
<feature type="non-terminal residue" evidence="2">
    <location>
        <position position="1"/>
    </location>
</feature>
<evidence type="ECO:0000313" key="3">
    <source>
        <dbReference type="Proteomes" id="UP000289482"/>
    </source>
</evidence>
<dbReference type="AlphaFoldDB" id="A0A4Q1QIJ2"/>
<proteinExistence type="predicted"/>
<name>A0A4Q1QIJ2_9ACTN</name>
<feature type="region of interest" description="Disordered" evidence="1">
    <location>
        <begin position="44"/>
        <end position="68"/>
    </location>
</feature>
<protein>
    <submittedName>
        <fullName evidence="2">Uncharacterized protein</fullName>
    </submittedName>
</protein>
<evidence type="ECO:0000313" key="2">
    <source>
        <dbReference type="EMBL" id="RXS56385.1"/>
    </source>
</evidence>
<feature type="compositionally biased region" description="Low complexity" evidence="1">
    <location>
        <begin position="59"/>
        <end position="68"/>
    </location>
</feature>
<dbReference type="Proteomes" id="UP000289482">
    <property type="component" value="Unassembled WGS sequence"/>
</dbReference>
<organism evidence="2 3">
    <name type="scientific">Streptomyces sioyaensis</name>
    <dbReference type="NCBI Taxonomy" id="67364"/>
    <lineage>
        <taxon>Bacteria</taxon>
        <taxon>Bacillati</taxon>
        <taxon>Actinomycetota</taxon>
        <taxon>Actinomycetes</taxon>
        <taxon>Kitasatosporales</taxon>
        <taxon>Streptomycetaceae</taxon>
        <taxon>Streptomyces</taxon>
    </lineage>
</organism>
<keyword evidence="3" id="KW-1185">Reference proteome</keyword>
<dbReference type="EMBL" id="SDIF01000264">
    <property type="protein sequence ID" value="RXS56385.1"/>
    <property type="molecule type" value="Genomic_DNA"/>
</dbReference>
<sequence>DWASSCALRPDPTTATGRWRGAGGAAGSAGATVLEADPAPLLERRGGAAGARPGDRRAAVAAAERAVE</sequence>
<accession>A0A4Q1QIJ2</accession>
<comment type="caution">
    <text evidence="2">The sequence shown here is derived from an EMBL/GenBank/DDBJ whole genome shotgun (WGS) entry which is preliminary data.</text>
</comment>
<reference evidence="2 3" key="1">
    <citation type="submission" date="2019-01" db="EMBL/GenBank/DDBJ databases">
        <title>Draft genome sequences of the type strain Streptomyces sioyaensis DSM 40032 and its novel strain, TM32, a thermotolerant antibiotics-producing actinobacterium.</title>
        <authorList>
            <person name="Nakaew N."/>
            <person name="Lumyong S."/>
            <person name="Sloan W.T."/>
            <person name="Sungthong R."/>
        </authorList>
    </citation>
    <scope>NUCLEOTIDE SEQUENCE [LARGE SCALE GENOMIC DNA]</scope>
    <source>
        <strain evidence="2 3">DSM 40032</strain>
    </source>
</reference>